<protein>
    <submittedName>
        <fullName evidence="1">Uncharacterized protein</fullName>
    </submittedName>
</protein>
<gene>
    <name evidence="1" type="ORF">GCM10008933_40440</name>
</gene>
<accession>A0ABN0YQS2</accession>
<keyword evidence="2" id="KW-1185">Reference proteome</keyword>
<proteinExistence type="predicted"/>
<comment type="caution">
    <text evidence="1">The sequence shown here is derived from an EMBL/GenBank/DDBJ whole genome shotgun (WGS) entry which is preliminary data.</text>
</comment>
<name>A0ABN0YQS2_9BACL</name>
<dbReference type="Proteomes" id="UP001500340">
    <property type="component" value="Unassembled WGS sequence"/>
</dbReference>
<dbReference type="EMBL" id="BAAACX010000018">
    <property type="protein sequence ID" value="GAA0406077.1"/>
    <property type="molecule type" value="Genomic_DNA"/>
</dbReference>
<organism evidence="1 2">
    <name type="scientific">Paenibacillus motobuensis</name>
    <dbReference type="NCBI Taxonomy" id="295324"/>
    <lineage>
        <taxon>Bacteria</taxon>
        <taxon>Bacillati</taxon>
        <taxon>Bacillota</taxon>
        <taxon>Bacilli</taxon>
        <taxon>Bacillales</taxon>
        <taxon>Paenibacillaceae</taxon>
        <taxon>Paenibacillus</taxon>
    </lineage>
</organism>
<evidence type="ECO:0000313" key="1">
    <source>
        <dbReference type="EMBL" id="GAA0406077.1"/>
    </source>
</evidence>
<reference evidence="1 2" key="1">
    <citation type="journal article" date="2019" name="Int. J. Syst. Evol. Microbiol.">
        <title>The Global Catalogue of Microorganisms (GCM) 10K type strain sequencing project: providing services to taxonomists for standard genome sequencing and annotation.</title>
        <authorList>
            <consortium name="The Broad Institute Genomics Platform"/>
            <consortium name="The Broad Institute Genome Sequencing Center for Infectious Disease"/>
            <person name="Wu L."/>
            <person name="Ma J."/>
        </authorList>
    </citation>
    <scope>NUCLEOTIDE SEQUENCE [LARGE SCALE GENOMIC DNA]</scope>
    <source>
        <strain evidence="1 2">JCM 12774</strain>
    </source>
</reference>
<sequence length="75" mass="8312">MHSIKIPIAIPTRQAIHASCLAIAVTLDGTMSIPLPMVKKTVKVVSCRADMLDWLYLFIYFTSETGLAQYVPTDD</sequence>
<evidence type="ECO:0000313" key="2">
    <source>
        <dbReference type="Proteomes" id="UP001500340"/>
    </source>
</evidence>